<evidence type="ECO:0000256" key="8">
    <source>
        <dbReference type="RuleBase" id="RU366032"/>
    </source>
</evidence>
<dbReference type="EMBL" id="LHPG02000010">
    <property type="protein sequence ID" value="PRW50998.1"/>
    <property type="molecule type" value="Genomic_DNA"/>
</dbReference>
<dbReference type="STRING" id="3076.A0A2P6TNU1"/>
<keyword evidence="4 8" id="KW-0547">Nucleotide-binding</keyword>
<evidence type="ECO:0000256" key="3">
    <source>
        <dbReference type="ARBA" id="ARBA00022679"/>
    </source>
</evidence>
<feature type="compositionally biased region" description="Basic residues" evidence="9">
    <location>
        <begin position="567"/>
        <end position="577"/>
    </location>
</feature>
<dbReference type="OrthoDB" id="407390at2759"/>
<accession>A0A2P6TNU1</accession>
<evidence type="ECO:0000256" key="5">
    <source>
        <dbReference type="ARBA" id="ARBA00022777"/>
    </source>
</evidence>
<dbReference type="GO" id="GO:0004740">
    <property type="term" value="F:pyruvate dehydrogenase (acetyl-transferring) kinase activity"/>
    <property type="evidence" value="ECO:0007669"/>
    <property type="project" value="TreeGrafter"/>
</dbReference>
<evidence type="ECO:0000256" key="7">
    <source>
        <dbReference type="ARBA" id="ARBA00023128"/>
    </source>
</evidence>
<keyword evidence="12" id="KW-1185">Reference proteome</keyword>
<dbReference type="Gene3D" id="3.30.565.10">
    <property type="entry name" value="Histidine kinase-like ATPase, C-terminal domain"/>
    <property type="match status" value="1"/>
</dbReference>
<proteinExistence type="inferred from homology"/>
<gene>
    <name evidence="11" type="ORF">C2E21_5347</name>
</gene>
<keyword evidence="5 8" id="KW-0418">Kinase</keyword>
<sequence>MLLPLLAREAQGPAIRQQLVSLRNWAPGGAAAAAGAAAGRGAGAGPGSLAAAAGQRRSMWGEAPSQEEVMHRDSFYDNVVETWATKPVRKLTLRHLLNFGRDAWYDHSRVLDSARFVQAELPKRLARRLMDLQLLPYIVVNNPNIKRVYNAYYHGFQTLKDLRPVADMQQNDHFVKILRRLVDEHCDIDGFVKILRRLVDEHSPMLDALAQGMREVRSKPVVGEQLHLDGFLENMLRSRISRRVMAEQHINLASQRPGYIGIVCTQLNLADAVDFAATRCKQAFIEHYGVAPDVTLSGDTHLTIPYIPAHLDYMLYELLKNSSRAVVERHLGAHRVSLADVHHHHHRSRLPPIHVRLCGGETDVTIRLSDQGGGIAESDVDAVWQFGFTTTTTHGRRRSGDRSSDEAGGLLGEGLGLDTAPPGASFGAAWAAMEQHTGMGRYRIAGLGFGLPLSRLYARYFGGDLHLVNMPGYGVDAFMNLKRLEDAEWEESRAELQTGALHAGVVSGLPELHDSHPGVLHAARAAHAGHATAHRPAHAPSALQHAQHGQHGQQHAQHEEQTGAYPHHSHPRHGQQQHHHEQHHEHQQQQRQHG</sequence>
<keyword evidence="3 8" id="KW-0808">Transferase</keyword>
<comment type="similarity">
    <text evidence="1 8">Belongs to the PDK/BCKDK protein kinase family.</text>
</comment>
<dbReference type="AlphaFoldDB" id="A0A2P6TNU1"/>
<dbReference type="PANTHER" id="PTHR11947">
    <property type="entry name" value="PYRUVATE DEHYDROGENASE KINASE"/>
    <property type="match status" value="1"/>
</dbReference>
<keyword evidence="11" id="KW-0670">Pyruvate</keyword>
<evidence type="ECO:0000256" key="2">
    <source>
        <dbReference type="ARBA" id="ARBA00022553"/>
    </source>
</evidence>
<evidence type="ECO:0000256" key="9">
    <source>
        <dbReference type="SAM" id="MobiDB-lite"/>
    </source>
</evidence>
<feature type="region of interest" description="Disordered" evidence="9">
    <location>
        <begin position="392"/>
        <end position="414"/>
    </location>
</feature>
<organism evidence="11 12">
    <name type="scientific">Chlorella sorokiniana</name>
    <name type="common">Freshwater green alga</name>
    <dbReference type="NCBI Taxonomy" id="3076"/>
    <lineage>
        <taxon>Eukaryota</taxon>
        <taxon>Viridiplantae</taxon>
        <taxon>Chlorophyta</taxon>
        <taxon>core chlorophytes</taxon>
        <taxon>Trebouxiophyceae</taxon>
        <taxon>Chlorellales</taxon>
        <taxon>Chlorellaceae</taxon>
        <taxon>Chlorella clade</taxon>
        <taxon>Chlorella</taxon>
    </lineage>
</organism>
<dbReference type="PANTHER" id="PTHR11947:SF20">
    <property type="entry name" value="[3-METHYL-2-OXOBUTANOATE DEHYDROGENASE [LIPOAMIDE]] KINASE, MITOCHONDRIAL"/>
    <property type="match status" value="1"/>
</dbReference>
<keyword evidence="7 8" id="KW-0496">Mitochondrion</keyword>
<dbReference type="EC" id="2.7.11.-" evidence="8"/>
<dbReference type="GO" id="GO:0005524">
    <property type="term" value="F:ATP binding"/>
    <property type="evidence" value="ECO:0007669"/>
    <property type="project" value="UniProtKB-UniRule"/>
</dbReference>
<feature type="domain" description="Branched-chain alpha-ketoacid dehydrogenase kinase/Pyruvate dehydrogenase kinase N-terminal" evidence="10">
    <location>
        <begin position="91"/>
        <end position="264"/>
    </location>
</feature>
<comment type="subcellular location">
    <subcellularLocation>
        <location evidence="8">Mitochondrion matrix</location>
    </subcellularLocation>
</comment>
<evidence type="ECO:0000313" key="11">
    <source>
        <dbReference type="EMBL" id="PRW50998.1"/>
    </source>
</evidence>
<dbReference type="InterPro" id="IPR018955">
    <property type="entry name" value="BCDHK/PDK_N"/>
</dbReference>
<feature type="region of interest" description="Disordered" evidence="9">
    <location>
        <begin position="525"/>
        <end position="594"/>
    </location>
</feature>
<dbReference type="GO" id="GO:0010906">
    <property type="term" value="P:regulation of glucose metabolic process"/>
    <property type="evidence" value="ECO:0007669"/>
    <property type="project" value="TreeGrafter"/>
</dbReference>
<evidence type="ECO:0000256" key="6">
    <source>
        <dbReference type="ARBA" id="ARBA00022840"/>
    </source>
</evidence>
<feature type="compositionally biased region" description="Low complexity" evidence="9">
    <location>
        <begin position="538"/>
        <end position="555"/>
    </location>
</feature>
<dbReference type="SUPFAM" id="SSF55874">
    <property type="entry name" value="ATPase domain of HSP90 chaperone/DNA topoisomerase II/histidine kinase"/>
    <property type="match status" value="1"/>
</dbReference>
<dbReference type="InterPro" id="IPR036784">
    <property type="entry name" value="AK/P_DHK_N_sf"/>
</dbReference>
<evidence type="ECO:0000256" key="4">
    <source>
        <dbReference type="ARBA" id="ARBA00022741"/>
    </source>
</evidence>
<name>A0A2P6TNU1_CHLSO</name>
<keyword evidence="2" id="KW-0597">Phosphoprotein</keyword>
<protein>
    <recommendedName>
        <fullName evidence="8">Protein-serine/threonine kinase</fullName>
        <ecNumber evidence="8">2.7.11.-</ecNumber>
    </recommendedName>
</protein>
<keyword evidence="6 8" id="KW-0067">ATP-binding</keyword>
<dbReference type="InterPro" id="IPR039028">
    <property type="entry name" value="BCKD/PDK"/>
</dbReference>
<reference evidence="11 12" key="1">
    <citation type="journal article" date="2018" name="Plant J.">
        <title>Genome sequences of Chlorella sorokiniana UTEX 1602 and Micractinium conductrix SAG 241.80: implications to maltose excretion by a green alga.</title>
        <authorList>
            <person name="Arriola M.B."/>
            <person name="Velmurugan N."/>
            <person name="Zhang Y."/>
            <person name="Plunkett M.H."/>
            <person name="Hondzo H."/>
            <person name="Barney B.M."/>
        </authorList>
    </citation>
    <scope>NUCLEOTIDE SEQUENCE [LARGE SCALE GENOMIC DNA]</scope>
    <source>
        <strain evidence="12">UTEX 1602</strain>
    </source>
</reference>
<evidence type="ECO:0000259" key="10">
    <source>
        <dbReference type="Pfam" id="PF10436"/>
    </source>
</evidence>
<feature type="compositionally biased region" description="Basic and acidic residues" evidence="9">
    <location>
        <begin position="578"/>
        <end position="588"/>
    </location>
</feature>
<dbReference type="InterPro" id="IPR036890">
    <property type="entry name" value="HATPase_C_sf"/>
</dbReference>
<evidence type="ECO:0000313" key="12">
    <source>
        <dbReference type="Proteomes" id="UP000239899"/>
    </source>
</evidence>
<dbReference type="GO" id="GO:0005759">
    <property type="term" value="C:mitochondrial matrix"/>
    <property type="evidence" value="ECO:0007669"/>
    <property type="project" value="UniProtKB-SubCell"/>
</dbReference>
<dbReference type="Gene3D" id="1.20.140.20">
    <property type="entry name" value="Alpha-ketoacid/pyruvate dehydrogenase kinase, N-terminal domain"/>
    <property type="match status" value="1"/>
</dbReference>
<dbReference type="Pfam" id="PF10436">
    <property type="entry name" value="BCDHK_Adom3"/>
    <property type="match status" value="1"/>
</dbReference>
<comment type="caution">
    <text evidence="11">The sequence shown here is derived from an EMBL/GenBank/DDBJ whole genome shotgun (WGS) entry which is preliminary data.</text>
</comment>
<dbReference type="Proteomes" id="UP000239899">
    <property type="component" value="Unassembled WGS sequence"/>
</dbReference>
<dbReference type="SUPFAM" id="SSF69012">
    <property type="entry name" value="alpha-ketoacid dehydrogenase kinase, N-terminal domain"/>
    <property type="match status" value="1"/>
</dbReference>
<evidence type="ECO:0000256" key="1">
    <source>
        <dbReference type="ARBA" id="ARBA00006155"/>
    </source>
</evidence>